<feature type="compositionally biased region" description="Polar residues" evidence="1">
    <location>
        <begin position="276"/>
        <end position="285"/>
    </location>
</feature>
<proteinExistence type="predicted"/>
<dbReference type="RefSeq" id="WP_069307075.1">
    <property type="nucleotide sequence ID" value="NZ_MCRJ01000058.1"/>
</dbReference>
<dbReference type="AlphaFoldDB" id="A0A1E3H226"/>
<evidence type="ECO:0000313" key="3">
    <source>
        <dbReference type="Proteomes" id="UP000094622"/>
    </source>
</evidence>
<evidence type="ECO:0000256" key="1">
    <source>
        <dbReference type="SAM" id="MobiDB-lite"/>
    </source>
</evidence>
<dbReference type="OrthoDB" id="9798071at2"/>
<comment type="caution">
    <text evidence="2">The sequence shown here is derived from an EMBL/GenBank/DDBJ whole genome shotgun (WGS) entry which is preliminary data.</text>
</comment>
<reference evidence="2 3" key="1">
    <citation type="submission" date="2016-07" db="EMBL/GenBank/DDBJ databases">
        <title>Draft Genome Sequence of Methylobrevis pamukkalensis PK2.</title>
        <authorList>
            <person name="Vasilenko O.V."/>
            <person name="Doronina N.V."/>
            <person name="Shmareva M.N."/>
            <person name="Tarlachkov S.V."/>
            <person name="Mustakhimov I."/>
            <person name="Trotsenko Y.A."/>
        </authorList>
    </citation>
    <scope>NUCLEOTIDE SEQUENCE [LARGE SCALE GENOMIC DNA]</scope>
    <source>
        <strain evidence="2 3">PK2</strain>
    </source>
</reference>
<feature type="region of interest" description="Disordered" evidence="1">
    <location>
        <begin position="181"/>
        <end position="206"/>
    </location>
</feature>
<dbReference type="EMBL" id="MCRJ01000058">
    <property type="protein sequence ID" value="ODN70195.1"/>
    <property type="molecule type" value="Genomic_DNA"/>
</dbReference>
<keyword evidence="3" id="KW-1185">Reference proteome</keyword>
<gene>
    <name evidence="2" type="ORF">A6302_02469</name>
</gene>
<name>A0A1E3H226_9HYPH</name>
<protein>
    <submittedName>
        <fullName evidence="2">GcrA cell cycle regulator</fullName>
    </submittedName>
</protein>
<feature type="region of interest" description="Disordered" evidence="1">
    <location>
        <begin position="276"/>
        <end position="308"/>
    </location>
</feature>
<sequence>MSFPSPHVLARVILAACRITGEAPEDVVRGAMGLRARHYALAGLIVAFPEAEKRSLARCLGYGSVNSAASNLGQCRRSLWWREENVDACRVAALCGAVPAPAPAPASSVPPPVPAEPAPVAPDLAALSAPAFRWADMPFEDRVQEVRRRLDAGMSLAGIATALGAQSRGAIVGFIDRNLRKDEREPRPERPLSSARAEKPSPAPPVVLPEILPPPEGTVTLFSAGLLQCRNPLWGAATPGPERAFVCGAPVVPPTSYCRACGLRLFAGKAITRGSMTLPTTSNRHATTRPDPDRRNRPVLAASGKGWA</sequence>
<dbReference type="Proteomes" id="UP000094622">
    <property type="component" value="Unassembled WGS sequence"/>
</dbReference>
<organism evidence="2 3">
    <name type="scientific">Methylobrevis pamukkalensis</name>
    <dbReference type="NCBI Taxonomy" id="1439726"/>
    <lineage>
        <taxon>Bacteria</taxon>
        <taxon>Pseudomonadati</taxon>
        <taxon>Pseudomonadota</taxon>
        <taxon>Alphaproteobacteria</taxon>
        <taxon>Hyphomicrobiales</taxon>
        <taxon>Pleomorphomonadaceae</taxon>
        <taxon>Methylobrevis</taxon>
    </lineage>
</organism>
<evidence type="ECO:0000313" key="2">
    <source>
        <dbReference type="EMBL" id="ODN70195.1"/>
    </source>
</evidence>
<feature type="compositionally biased region" description="Basic and acidic residues" evidence="1">
    <location>
        <begin position="181"/>
        <end position="190"/>
    </location>
</feature>
<accession>A0A1E3H226</accession>